<evidence type="ECO:0000313" key="3">
    <source>
        <dbReference type="EMBL" id="RBI86357.1"/>
    </source>
</evidence>
<dbReference type="InterPro" id="IPR011033">
    <property type="entry name" value="PRC_barrel-like_sf"/>
</dbReference>
<dbReference type="SUPFAM" id="SSF50346">
    <property type="entry name" value="PRC-barrel domain"/>
    <property type="match status" value="1"/>
</dbReference>
<dbReference type="EMBL" id="QNTQ01000005">
    <property type="protein sequence ID" value="RBI86357.1"/>
    <property type="molecule type" value="Genomic_DNA"/>
</dbReference>
<keyword evidence="4" id="KW-1185">Reference proteome</keyword>
<evidence type="ECO:0000259" key="2">
    <source>
        <dbReference type="Pfam" id="PF05239"/>
    </source>
</evidence>
<feature type="compositionally biased region" description="Acidic residues" evidence="1">
    <location>
        <begin position="105"/>
        <end position="118"/>
    </location>
</feature>
<dbReference type="Gene3D" id="2.30.30.240">
    <property type="entry name" value="PRC-barrel domain"/>
    <property type="match status" value="1"/>
</dbReference>
<feature type="region of interest" description="Disordered" evidence="1">
    <location>
        <begin position="47"/>
        <end position="137"/>
    </location>
</feature>
<sequence length="251" mass="26558">MRFAPPAPGCFGIAAARTNDTQASKETSMKRATLLASVAALAAAPVFADSHDGENGGQTAMQEQNGEAQTSEQQSDMASGQDDQETGMMSGEDGEQSDMASGQGDETDMAADETDATEDNGVVAMDEHASGITSGEMTTNMLRASEIIGGDVYAVEQEWSDDEWAASEVFDTIEDGWQEVGDISDVVLSKDGKAVGLVIEHGGFLDIGDDNVLLSMKDVRRVETGGGDIDYVTNMTESSIEGMPEVEENWF</sequence>
<name>A0A365UCX6_9RHOB</name>
<dbReference type="Pfam" id="PF05239">
    <property type="entry name" value="PRC"/>
    <property type="match status" value="1"/>
</dbReference>
<evidence type="ECO:0000313" key="4">
    <source>
        <dbReference type="Proteomes" id="UP000253370"/>
    </source>
</evidence>
<proteinExistence type="predicted"/>
<dbReference type="Proteomes" id="UP000253370">
    <property type="component" value="Unassembled WGS sequence"/>
</dbReference>
<dbReference type="InterPro" id="IPR027275">
    <property type="entry name" value="PRC-brl_dom"/>
</dbReference>
<gene>
    <name evidence="3" type="ORF">DRV85_06310</name>
</gene>
<accession>A0A365UCX6</accession>
<comment type="caution">
    <text evidence="3">The sequence shown here is derived from an EMBL/GenBank/DDBJ whole genome shotgun (WGS) entry which is preliminary data.</text>
</comment>
<reference evidence="3 4" key="1">
    <citation type="submission" date="2018-07" db="EMBL/GenBank/DDBJ databases">
        <title>Rhodosalinus sp. strain E84T genomic sequence and assembly.</title>
        <authorList>
            <person name="Liu Z.-W."/>
            <person name="Lu D.-C."/>
        </authorList>
    </citation>
    <scope>NUCLEOTIDE SEQUENCE [LARGE SCALE GENOMIC DNA]</scope>
    <source>
        <strain evidence="3 4">E84</strain>
    </source>
</reference>
<evidence type="ECO:0000256" key="1">
    <source>
        <dbReference type="SAM" id="MobiDB-lite"/>
    </source>
</evidence>
<protein>
    <recommendedName>
        <fullName evidence="2">PRC-barrel domain-containing protein</fullName>
    </recommendedName>
</protein>
<feature type="compositionally biased region" description="Polar residues" evidence="1">
    <location>
        <begin position="57"/>
        <end position="78"/>
    </location>
</feature>
<feature type="domain" description="PRC-barrel" evidence="2">
    <location>
        <begin position="176"/>
        <end position="229"/>
    </location>
</feature>
<dbReference type="AlphaFoldDB" id="A0A365UCX6"/>
<organism evidence="3 4">
    <name type="scientific">Rhodosalinus halophilus</name>
    <dbReference type="NCBI Taxonomy" id="2259333"/>
    <lineage>
        <taxon>Bacteria</taxon>
        <taxon>Pseudomonadati</taxon>
        <taxon>Pseudomonadota</taxon>
        <taxon>Alphaproteobacteria</taxon>
        <taxon>Rhodobacterales</taxon>
        <taxon>Paracoccaceae</taxon>
        <taxon>Rhodosalinus</taxon>
    </lineage>
</organism>